<dbReference type="RefSeq" id="WP_380688563.1">
    <property type="nucleotide sequence ID" value="NZ_JBHRSS010000003.1"/>
</dbReference>
<organism evidence="2 3">
    <name type="scientific">Salinisphaera aquimarina</name>
    <dbReference type="NCBI Taxonomy" id="2094031"/>
    <lineage>
        <taxon>Bacteria</taxon>
        <taxon>Pseudomonadati</taxon>
        <taxon>Pseudomonadota</taxon>
        <taxon>Gammaproteobacteria</taxon>
        <taxon>Salinisphaerales</taxon>
        <taxon>Salinisphaeraceae</taxon>
        <taxon>Salinisphaera</taxon>
    </lineage>
</organism>
<name>A0ABV7EMQ3_9GAMM</name>
<evidence type="ECO:0008006" key="4">
    <source>
        <dbReference type="Google" id="ProtNLM"/>
    </source>
</evidence>
<comment type="caution">
    <text evidence="2">The sequence shown here is derived from an EMBL/GenBank/DDBJ whole genome shotgun (WGS) entry which is preliminary data.</text>
</comment>
<dbReference type="Proteomes" id="UP001595462">
    <property type="component" value="Unassembled WGS sequence"/>
</dbReference>
<reference evidence="3" key="1">
    <citation type="journal article" date="2019" name="Int. J. Syst. Evol. Microbiol.">
        <title>The Global Catalogue of Microorganisms (GCM) 10K type strain sequencing project: providing services to taxonomists for standard genome sequencing and annotation.</title>
        <authorList>
            <consortium name="The Broad Institute Genomics Platform"/>
            <consortium name="The Broad Institute Genome Sequencing Center for Infectious Disease"/>
            <person name="Wu L."/>
            <person name="Ma J."/>
        </authorList>
    </citation>
    <scope>NUCLEOTIDE SEQUENCE [LARGE SCALE GENOMIC DNA]</scope>
    <source>
        <strain evidence="3">KCTC 52640</strain>
    </source>
</reference>
<keyword evidence="1" id="KW-0175">Coiled coil</keyword>
<feature type="coiled-coil region" evidence="1">
    <location>
        <begin position="77"/>
        <end position="107"/>
    </location>
</feature>
<dbReference type="EMBL" id="JBHRSS010000003">
    <property type="protein sequence ID" value="MFC3103998.1"/>
    <property type="molecule type" value="Genomic_DNA"/>
</dbReference>
<evidence type="ECO:0000313" key="2">
    <source>
        <dbReference type="EMBL" id="MFC3103998.1"/>
    </source>
</evidence>
<proteinExistence type="predicted"/>
<sequence length="119" mass="13326">MSSIFTAVLSIVAIAISLASLRLGFTNRNEQRAALVLSKKTELTNKLIETNGKYGHLAMVYAQKILFLTSNAEAHDAEEVERARSNMEIAKQKSEQMLQEHAELLESDNISLTHLEKRL</sequence>
<protein>
    <recommendedName>
        <fullName evidence="4">DUF2570 domain-containing protein</fullName>
    </recommendedName>
</protein>
<accession>A0ABV7EMQ3</accession>
<evidence type="ECO:0000256" key="1">
    <source>
        <dbReference type="SAM" id="Coils"/>
    </source>
</evidence>
<evidence type="ECO:0000313" key="3">
    <source>
        <dbReference type="Proteomes" id="UP001595462"/>
    </source>
</evidence>
<gene>
    <name evidence="2" type="ORF">ACFOSU_08845</name>
</gene>
<keyword evidence="3" id="KW-1185">Reference proteome</keyword>